<evidence type="ECO:0000256" key="2">
    <source>
        <dbReference type="ARBA" id="ARBA00022475"/>
    </source>
</evidence>
<dbReference type="Pfam" id="PF02518">
    <property type="entry name" value="HATPase_c"/>
    <property type="match status" value="1"/>
</dbReference>
<dbReference type="SUPFAM" id="SSF55874">
    <property type="entry name" value="ATPase domain of HSP90 chaperone/DNA topoisomerase II/histidine kinase"/>
    <property type="match status" value="1"/>
</dbReference>
<dbReference type="EMBL" id="JACJVO010000012">
    <property type="protein sequence ID" value="MBB6731567.1"/>
    <property type="molecule type" value="Genomic_DNA"/>
</dbReference>
<dbReference type="GO" id="GO:0000155">
    <property type="term" value="F:phosphorelay sensor kinase activity"/>
    <property type="evidence" value="ECO:0007669"/>
    <property type="project" value="InterPro"/>
</dbReference>
<evidence type="ECO:0000256" key="8">
    <source>
        <dbReference type="SAM" id="Phobius"/>
    </source>
</evidence>
<dbReference type="CDD" id="cd06225">
    <property type="entry name" value="HAMP"/>
    <property type="match status" value="1"/>
</dbReference>
<accession>A0A7X0SKB4</accession>
<dbReference type="Pfam" id="PF06580">
    <property type="entry name" value="His_kinase"/>
    <property type="match status" value="1"/>
</dbReference>
<proteinExistence type="predicted"/>
<evidence type="ECO:0000256" key="5">
    <source>
        <dbReference type="ARBA" id="ARBA00022777"/>
    </source>
</evidence>
<sequence>MSVKKALQRWLPPHWSLQGKIFIAFGLVTLLAIVSVSGIVYMNMRDTIKRNAVQSVSDSIRQADESLNVMLDEIDRLNTLAATSDTVIRSIQSPNEEISYEWFQEQKRVTEYLSGLILYKPYIRRIAVVGLNGKVFFTGEPWLDRTVLNTPMMEYMLSNGSQHAYYRESSGGDAIVVGRELRYNRKTIGVVMVDLNADFLKKTFGVKPTADSLLYVLDEQNGEVYRSDLPDSEVSTVETSPSDAPSPGTGPSMDTIVSLKTELSGRGEAVERRIGGKSYIVVSRLSANTGWTTLALIPMDSLLSESTRIRNLMLEVSIVVFAVVLIGSLQVSSRTTLNIRRLKSMMMQVKDGNLAFPRNEIRSKDEIGELYRVFVSMVDDLNRLMEGVRVSEKEKREAELTALQAQIRPHFLYNSLNTIKYLAKLNGVPNIEEVSGSLIELLRSVLGNSSEFLTVKEELDYVNSYVSIAKYKFIEPIRIDTLIEDEALLHCRVPKLTLQPLVENAIVHGIGPTGRGGSVQIRVYEEDRDLKIEVTDNGQGMPQEKADGLLGETGRHSLRSRFGGMGVRSAHERIVRIYGESYGLKLYSEPGLYTKAELRFPKLPPAGTQAI</sequence>
<comment type="caution">
    <text evidence="10">The sequence shown here is derived from an EMBL/GenBank/DDBJ whole genome shotgun (WGS) entry which is preliminary data.</text>
</comment>
<dbReference type="InterPro" id="IPR036890">
    <property type="entry name" value="HATPase_C_sf"/>
</dbReference>
<evidence type="ECO:0000313" key="10">
    <source>
        <dbReference type="EMBL" id="MBB6731567.1"/>
    </source>
</evidence>
<dbReference type="PROSITE" id="PS50885">
    <property type="entry name" value="HAMP"/>
    <property type="match status" value="1"/>
</dbReference>
<dbReference type="RefSeq" id="WP_185129221.1">
    <property type="nucleotide sequence ID" value="NZ_JACJVO010000012.1"/>
</dbReference>
<keyword evidence="8" id="KW-1133">Transmembrane helix</keyword>
<dbReference type="SMART" id="SM00387">
    <property type="entry name" value="HATPase_c"/>
    <property type="match status" value="1"/>
</dbReference>
<dbReference type="InterPro" id="IPR003660">
    <property type="entry name" value="HAMP_dom"/>
</dbReference>
<keyword evidence="2" id="KW-1003">Cell membrane</keyword>
<keyword evidence="11" id="KW-1185">Reference proteome</keyword>
<keyword evidence="3" id="KW-0597">Phosphoprotein</keyword>
<dbReference type="InterPro" id="IPR010559">
    <property type="entry name" value="Sig_transdc_His_kin_internal"/>
</dbReference>
<dbReference type="Proteomes" id="UP000564644">
    <property type="component" value="Unassembled WGS sequence"/>
</dbReference>
<evidence type="ECO:0000313" key="11">
    <source>
        <dbReference type="Proteomes" id="UP000564644"/>
    </source>
</evidence>
<dbReference type="AlphaFoldDB" id="A0A7X0SKB4"/>
<feature type="compositionally biased region" description="Polar residues" evidence="7">
    <location>
        <begin position="233"/>
        <end position="243"/>
    </location>
</feature>
<dbReference type="Gene3D" id="3.30.565.10">
    <property type="entry name" value="Histidine kinase-like ATPase, C-terminal domain"/>
    <property type="match status" value="1"/>
</dbReference>
<dbReference type="Gene3D" id="1.10.287.130">
    <property type="match status" value="1"/>
</dbReference>
<dbReference type="Pfam" id="PF00672">
    <property type="entry name" value="HAMP"/>
    <property type="match status" value="1"/>
</dbReference>
<dbReference type="PANTHER" id="PTHR34220">
    <property type="entry name" value="SENSOR HISTIDINE KINASE YPDA"/>
    <property type="match status" value="1"/>
</dbReference>
<comment type="subcellular location">
    <subcellularLocation>
        <location evidence="1">Cell membrane</location>
        <topology evidence="1">Multi-pass membrane protein</topology>
    </subcellularLocation>
</comment>
<dbReference type="InterPro" id="IPR003594">
    <property type="entry name" value="HATPase_dom"/>
</dbReference>
<dbReference type="SUPFAM" id="SSF158472">
    <property type="entry name" value="HAMP domain-like"/>
    <property type="match status" value="1"/>
</dbReference>
<name>A0A7X0SKB4_9BACL</name>
<keyword evidence="6 8" id="KW-0472">Membrane</keyword>
<gene>
    <name evidence="10" type="ORF">H7C18_11665</name>
</gene>
<evidence type="ECO:0000259" key="9">
    <source>
        <dbReference type="PROSITE" id="PS50885"/>
    </source>
</evidence>
<dbReference type="GO" id="GO:0005886">
    <property type="term" value="C:plasma membrane"/>
    <property type="evidence" value="ECO:0007669"/>
    <property type="project" value="UniProtKB-SubCell"/>
</dbReference>
<evidence type="ECO:0000256" key="4">
    <source>
        <dbReference type="ARBA" id="ARBA00022679"/>
    </source>
</evidence>
<evidence type="ECO:0000256" key="3">
    <source>
        <dbReference type="ARBA" id="ARBA00022553"/>
    </source>
</evidence>
<dbReference type="InterPro" id="IPR050640">
    <property type="entry name" value="Bact_2-comp_sensor_kinase"/>
</dbReference>
<feature type="transmembrane region" description="Helical" evidence="8">
    <location>
        <begin position="20"/>
        <end position="41"/>
    </location>
</feature>
<dbReference type="SMART" id="SM00304">
    <property type="entry name" value="HAMP"/>
    <property type="match status" value="1"/>
</dbReference>
<organism evidence="10 11">
    <name type="scientific">Cohnella zeiphila</name>
    <dbReference type="NCBI Taxonomy" id="2761120"/>
    <lineage>
        <taxon>Bacteria</taxon>
        <taxon>Bacillati</taxon>
        <taxon>Bacillota</taxon>
        <taxon>Bacilli</taxon>
        <taxon>Bacillales</taxon>
        <taxon>Paenibacillaceae</taxon>
        <taxon>Cohnella</taxon>
    </lineage>
</organism>
<feature type="region of interest" description="Disordered" evidence="7">
    <location>
        <begin position="227"/>
        <end position="253"/>
    </location>
</feature>
<keyword evidence="4" id="KW-0808">Transferase</keyword>
<evidence type="ECO:0000256" key="1">
    <source>
        <dbReference type="ARBA" id="ARBA00004651"/>
    </source>
</evidence>
<keyword evidence="8" id="KW-0812">Transmembrane</keyword>
<protein>
    <submittedName>
        <fullName evidence="10">Sensor histidine kinase</fullName>
    </submittedName>
</protein>
<evidence type="ECO:0000256" key="6">
    <source>
        <dbReference type="ARBA" id="ARBA00023136"/>
    </source>
</evidence>
<feature type="domain" description="HAMP" evidence="9">
    <location>
        <begin position="333"/>
        <end position="386"/>
    </location>
</feature>
<keyword evidence="5 10" id="KW-0418">Kinase</keyword>
<dbReference type="PANTHER" id="PTHR34220:SF7">
    <property type="entry name" value="SENSOR HISTIDINE KINASE YPDA"/>
    <property type="match status" value="1"/>
</dbReference>
<reference evidence="10 11" key="1">
    <citation type="submission" date="2020-08" db="EMBL/GenBank/DDBJ databases">
        <title>Cohnella phylogeny.</title>
        <authorList>
            <person name="Dunlap C."/>
        </authorList>
    </citation>
    <scope>NUCLEOTIDE SEQUENCE [LARGE SCALE GENOMIC DNA]</scope>
    <source>
        <strain evidence="10 11">CBP 2801</strain>
    </source>
</reference>
<evidence type="ECO:0000256" key="7">
    <source>
        <dbReference type="SAM" id="MobiDB-lite"/>
    </source>
</evidence>
<dbReference type="Gene3D" id="3.30.450.20">
    <property type="entry name" value="PAS domain"/>
    <property type="match status" value="1"/>
</dbReference>